<dbReference type="Pfam" id="PF02518">
    <property type="entry name" value="HATPase_c"/>
    <property type="match status" value="1"/>
</dbReference>
<dbReference type="InterPro" id="IPR003594">
    <property type="entry name" value="HATPase_dom"/>
</dbReference>
<keyword evidence="1" id="KW-0808">Transferase</keyword>
<dbReference type="Proteomes" id="UP000651156">
    <property type="component" value="Unassembled WGS sequence"/>
</dbReference>
<reference evidence="6 7" key="1">
    <citation type="submission" date="2020-10" db="EMBL/GenBank/DDBJ databases">
        <authorList>
            <person name="Castelo-Branco R."/>
            <person name="Eusebio N."/>
            <person name="Adriana R."/>
            <person name="Vieira A."/>
            <person name="Brugerolle De Fraissinette N."/>
            <person name="Rezende De Castro R."/>
            <person name="Schneider M.P."/>
            <person name="Vasconcelos V."/>
            <person name="Leao P.N."/>
        </authorList>
    </citation>
    <scope>NUCLEOTIDE SEQUENCE [LARGE SCALE GENOMIC DNA]</scope>
    <source>
        <strain evidence="6 7">LEGE 06123</strain>
    </source>
</reference>
<dbReference type="SUPFAM" id="SSF55874">
    <property type="entry name" value="ATPase domain of HSP90 chaperone/DNA topoisomerase II/histidine kinase"/>
    <property type="match status" value="1"/>
</dbReference>
<evidence type="ECO:0000256" key="4">
    <source>
        <dbReference type="PROSITE-ProRule" id="PRU00169"/>
    </source>
</evidence>
<gene>
    <name evidence="6" type="ORF">IQ230_22955</name>
</gene>
<comment type="caution">
    <text evidence="6">The sequence shown here is derived from an EMBL/GenBank/DDBJ whole genome shotgun (WGS) entry which is preliminary data.</text>
</comment>
<evidence type="ECO:0000256" key="1">
    <source>
        <dbReference type="ARBA" id="ARBA00022679"/>
    </source>
</evidence>
<dbReference type="InterPro" id="IPR001789">
    <property type="entry name" value="Sig_transdc_resp-reg_receiver"/>
</dbReference>
<dbReference type="RefSeq" id="WP_193934549.1">
    <property type="nucleotide sequence ID" value="NZ_CAWPMZ010000127.1"/>
</dbReference>
<protein>
    <submittedName>
        <fullName evidence="6">Response regulator</fullName>
    </submittedName>
</protein>
<feature type="domain" description="Response regulatory" evidence="5">
    <location>
        <begin position="9"/>
        <end position="125"/>
    </location>
</feature>
<dbReference type="Gene3D" id="1.20.5.1930">
    <property type="match status" value="1"/>
</dbReference>
<dbReference type="Pfam" id="PF07730">
    <property type="entry name" value="HisKA_3"/>
    <property type="match status" value="1"/>
</dbReference>
<dbReference type="InterPro" id="IPR011712">
    <property type="entry name" value="Sig_transdc_His_kin_sub3_dim/P"/>
</dbReference>
<dbReference type="PANTHER" id="PTHR24421">
    <property type="entry name" value="NITRATE/NITRITE SENSOR PROTEIN NARX-RELATED"/>
    <property type="match status" value="1"/>
</dbReference>
<evidence type="ECO:0000256" key="3">
    <source>
        <dbReference type="ARBA" id="ARBA00023012"/>
    </source>
</evidence>
<dbReference type="SUPFAM" id="SSF52172">
    <property type="entry name" value="CheY-like"/>
    <property type="match status" value="1"/>
</dbReference>
<dbReference type="InterPro" id="IPR050482">
    <property type="entry name" value="Sensor_HK_TwoCompSys"/>
</dbReference>
<keyword evidence="4" id="KW-0597">Phosphoprotein</keyword>
<evidence type="ECO:0000313" key="7">
    <source>
        <dbReference type="Proteomes" id="UP000651156"/>
    </source>
</evidence>
<dbReference type="EMBL" id="JADEWN010000079">
    <property type="protein sequence ID" value="MBE9193156.1"/>
    <property type="molecule type" value="Genomic_DNA"/>
</dbReference>
<dbReference type="Gene3D" id="3.30.565.10">
    <property type="entry name" value="Histidine kinase-like ATPase, C-terminal domain"/>
    <property type="match status" value="1"/>
</dbReference>
<feature type="modified residue" description="4-aspartylphosphate" evidence="4">
    <location>
        <position position="58"/>
    </location>
</feature>
<name>A0ABR9UXX2_9CHRO</name>
<dbReference type="CDD" id="cd16917">
    <property type="entry name" value="HATPase_UhpB-NarQ-NarX-like"/>
    <property type="match status" value="1"/>
</dbReference>
<sequence>MRKFSTKGDILIVDDTPDNLRLLSTILSEQGYKVRSVINGSSALMGAQAQPPDLILLDVNMPGIDGYEVCRLLKDQAQTIDIPVIFISASHEVIDKVKAFSVGGVDYICKPFQVEEVLVRIETQLSLRRLQAKLQQALAHERSLNQQIEAMAAIEERNRIAREIHDSLGHSLTALTVQLQAASSVLQTDPVQAQVFLTQAHQLSKTAMQEVRQSVKALRVDQPAQQSLEAMILDLAEGFRQVTGITPIVQIDLKKSVSLSVSTTVHRIVQEALTNISKHAQATQVQIDLVTIHQASGDCLCLTLKDNGKGFDCHQHTAGFGLQGMQERVAALAGELHLTTALGTGCQIEVRFPLPERAL</sequence>
<accession>A0ABR9UXX2</accession>
<evidence type="ECO:0000256" key="2">
    <source>
        <dbReference type="ARBA" id="ARBA00022777"/>
    </source>
</evidence>
<dbReference type="Pfam" id="PF00072">
    <property type="entry name" value="Response_reg"/>
    <property type="match status" value="1"/>
</dbReference>
<dbReference type="SMART" id="SM00448">
    <property type="entry name" value="REC"/>
    <property type="match status" value="1"/>
</dbReference>
<evidence type="ECO:0000313" key="6">
    <source>
        <dbReference type="EMBL" id="MBE9193156.1"/>
    </source>
</evidence>
<dbReference type="PROSITE" id="PS50110">
    <property type="entry name" value="RESPONSE_REGULATORY"/>
    <property type="match status" value="1"/>
</dbReference>
<keyword evidence="7" id="KW-1185">Reference proteome</keyword>
<dbReference type="InterPro" id="IPR036890">
    <property type="entry name" value="HATPase_C_sf"/>
</dbReference>
<dbReference type="InterPro" id="IPR011006">
    <property type="entry name" value="CheY-like_superfamily"/>
</dbReference>
<organism evidence="6 7">
    <name type="scientific">Gloeocapsopsis crepidinum LEGE 06123</name>
    <dbReference type="NCBI Taxonomy" id="588587"/>
    <lineage>
        <taxon>Bacteria</taxon>
        <taxon>Bacillati</taxon>
        <taxon>Cyanobacteriota</taxon>
        <taxon>Cyanophyceae</taxon>
        <taxon>Oscillatoriophycideae</taxon>
        <taxon>Chroococcales</taxon>
        <taxon>Chroococcaceae</taxon>
        <taxon>Gloeocapsopsis</taxon>
    </lineage>
</organism>
<dbReference type="Gene3D" id="3.40.50.2300">
    <property type="match status" value="1"/>
</dbReference>
<dbReference type="CDD" id="cd19920">
    <property type="entry name" value="REC_PA4781-like"/>
    <property type="match status" value="1"/>
</dbReference>
<keyword evidence="3" id="KW-0902">Two-component regulatory system</keyword>
<dbReference type="SMART" id="SM00387">
    <property type="entry name" value="HATPase_c"/>
    <property type="match status" value="1"/>
</dbReference>
<proteinExistence type="predicted"/>
<evidence type="ECO:0000259" key="5">
    <source>
        <dbReference type="PROSITE" id="PS50110"/>
    </source>
</evidence>
<keyword evidence="2" id="KW-0418">Kinase</keyword>